<sequence>MKPRKPCFISLFFFFFFVHCYIISLADAYDPLDPHGNITIKWDIIKWGDSDESMYDARVYIFNYQLFRHVESPPGWKLQWDWYGKEVIWSMQGAEAYEQGNCHKIKGNLPHCCKKTPQIIDLLPGAQYNMQTANCCKGGVLTTMNQDPTRNSAMFQMHVGNAPYINVTNFTYDSKTLDTVAPKKFSLGLPGYTCDDPVRVVPPTRFAEDGGRRFTEAFLTWNITCTYSQFLASPAPTCCVSLSAFYNATITSCPLCSCGCRGQAGVKCVKPGETHNEDPLLQLPHSKDQVVPPLVMCTNHMCPVRVHWHIKTNYKEYWRVKVTINNLDFANNYTQWNLVVQHPNLRNVTQAFSFNYKALDQYGFVNDTGMLWGLKYYNDMLLQLGPNGNVQSEILLHKDPEMFTLREGWGFPRKISFNGQQCVMPPPDDYPRLPNNTPSNAIARPYVSSIIFLLALILLL</sequence>
<dbReference type="GO" id="GO:0010215">
    <property type="term" value="P:cellulose microfibril organization"/>
    <property type="evidence" value="ECO:0007669"/>
    <property type="project" value="InterPro"/>
</dbReference>
<dbReference type="GO" id="GO:0052324">
    <property type="term" value="P:plant-type cell wall cellulose biosynthetic process"/>
    <property type="evidence" value="ECO:0007669"/>
    <property type="project" value="TreeGrafter"/>
</dbReference>
<keyword evidence="3" id="KW-0325">Glycoprotein</keyword>
<dbReference type="PANTHER" id="PTHR31673">
    <property type="entry name" value="PROTEIN COBRA"/>
    <property type="match status" value="1"/>
</dbReference>
<dbReference type="GO" id="GO:0005886">
    <property type="term" value="C:plasma membrane"/>
    <property type="evidence" value="ECO:0007669"/>
    <property type="project" value="TreeGrafter"/>
</dbReference>
<accession>A0A2G5DUZ6</accession>
<dbReference type="AlphaFoldDB" id="A0A2G5DUZ6"/>
<organism evidence="7 8">
    <name type="scientific">Aquilegia coerulea</name>
    <name type="common">Rocky mountain columbine</name>
    <dbReference type="NCBI Taxonomy" id="218851"/>
    <lineage>
        <taxon>Eukaryota</taxon>
        <taxon>Viridiplantae</taxon>
        <taxon>Streptophyta</taxon>
        <taxon>Embryophyta</taxon>
        <taxon>Tracheophyta</taxon>
        <taxon>Spermatophyta</taxon>
        <taxon>Magnoliopsida</taxon>
        <taxon>Ranunculales</taxon>
        <taxon>Ranunculaceae</taxon>
        <taxon>Thalictroideae</taxon>
        <taxon>Aquilegia</taxon>
    </lineage>
</organism>
<feature type="signal peptide" evidence="5">
    <location>
        <begin position="1"/>
        <end position="28"/>
    </location>
</feature>
<keyword evidence="8" id="KW-1185">Reference proteome</keyword>
<dbReference type="Pfam" id="PF04833">
    <property type="entry name" value="COBRA"/>
    <property type="match status" value="1"/>
</dbReference>
<proteinExistence type="inferred from homology"/>
<evidence type="ECO:0000256" key="3">
    <source>
        <dbReference type="ARBA" id="ARBA00023180"/>
    </source>
</evidence>
<gene>
    <name evidence="7" type="ORF">AQUCO_01400148v1</name>
</gene>
<evidence type="ECO:0000256" key="4">
    <source>
        <dbReference type="PIRNR" id="PIRNR038122"/>
    </source>
</evidence>
<evidence type="ECO:0000259" key="6">
    <source>
        <dbReference type="Pfam" id="PF25079"/>
    </source>
</evidence>
<evidence type="ECO:0000256" key="5">
    <source>
        <dbReference type="SAM" id="SignalP"/>
    </source>
</evidence>
<dbReference type="STRING" id="218851.A0A2G5DUZ6"/>
<dbReference type="EMBL" id="KZ305031">
    <property type="protein sequence ID" value="PIA47266.1"/>
    <property type="molecule type" value="Genomic_DNA"/>
</dbReference>
<dbReference type="InParanoid" id="A0A2G5DUZ6"/>
<dbReference type="InterPro" id="IPR006918">
    <property type="entry name" value="COBRA_pln"/>
</dbReference>
<dbReference type="OrthoDB" id="1884438at2759"/>
<evidence type="ECO:0000256" key="2">
    <source>
        <dbReference type="ARBA" id="ARBA00022729"/>
    </source>
</evidence>
<dbReference type="Pfam" id="PF25079">
    <property type="entry name" value="COB_C"/>
    <property type="match status" value="1"/>
</dbReference>
<reference evidence="7 8" key="1">
    <citation type="submission" date="2017-09" db="EMBL/GenBank/DDBJ databases">
        <title>WGS assembly of Aquilegia coerulea Goldsmith.</title>
        <authorList>
            <person name="Hodges S."/>
            <person name="Kramer E."/>
            <person name="Nordborg M."/>
            <person name="Tomkins J."/>
            <person name="Borevitz J."/>
            <person name="Derieg N."/>
            <person name="Yan J."/>
            <person name="Mihaltcheva S."/>
            <person name="Hayes R.D."/>
            <person name="Rokhsar D."/>
        </authorList>
    </citation>
    <scope>NUCLEOTIDE SEQUENCE [LARGE SCALE GENOMIC DNA]</scope>
    <source>
        <strain evidence="8">cv. Goldsmith</strain>
    </source>
</reference>
<evidence type="ECO:0000313" key="7">
    <source>
        <dbReference type="EMBL" id="PIA47266.1"/>
    </source>
</evidence>
<feature type="domain" description="COBRA C-terminal" evidence="6">
    <location>
        <begin position="237"/>
        <end position="431"/>
    </location>
</feature>
<name>A0A2G5DUZ6_AQUCA</name>
<keyword evidence="2 5" id="KW-0732">Signal</keyword>
<evidence type="ECO:0000313" key="8">
    <source>
        <dbReference type="Proteomes" id="UP000230069"/>
    </source>
</evidence>
<feature type="chain" id="PRO_5013639990" description="COBRA-like protein" evidence="5">
    <location>
        <begin position="29"/>
        <end position="460"/>
    </location>
</feature>
<evidence type="ECO:0000256" key="1">
    <source>
        <dbReference type="ARBA" id="ARBA00005507"/>
    </source>
</evidence>
<comment type="similarity">
    <text evidence="1 4">Belongs to the COBRA family.</text>
</comment>
<dbReference type="Proteomes" id="UP000230069">
    <property type="component" value="Unassembled WGS sequence"/>
</dbReference>
<dbReference type="InterPro" id="IPR056900">
    <property type="entry name" value="COB_C"/>
</dbReference>
<protein>
    <recommendedName>
        <fullName evidence="4">COBRA-like protein</fullName>
    </recommendedName>
</protein>
<dbReference type="PIRSF" id="PIRSF038122">
    <property type="entry name" value="COBRA"/>
    <property type="match status" value="1"/>
</dbReference>
<dbReference type="PANTHER" id="PTHR31673:SF30">
    <property type="entry name" value="COBRA-LIKE PROTEIN 6"/>
    <property type="match status" value="1"/>
</dbReference>